<feature type="coiled-coil region" evidence="7">
    <location>
        <begin position="902"/>
        <end position="936"/>
    </location>
</feature>
<dbReference type="PROSITE" id="PS00972">
    <property type="entry name" value="USP_1"/>
    <property type="match status" value="1"/>
</dbReference>
<dbReference type="InterPro" id="IPR028889">
    <property type="entry name" value="USP"/>
</dbReference>
<evidence type="ECO:0000256" key="8">
    <source>
        <dbReference type="SAM" id="MobiDB-lite"/>
    </source>
</evidence>
<reference evidence="10 11" key="1">
    <citation type="submission" date="2016-07" db="EMBL/GenBank/DDBJ databases">
        <title>Pervasive Adenine N6-methylation of Active Genes in Fungi.</title>
        <authorList>
            <consortium name="DOE Joint Genome Institute"/>
            <person name="Mondo S.J."/>
            <person name="Dannebaum R.O."/>
            <person name="Kuo R.C."/>
            <person name="Labutti K."/>
            <person name="Haridas S."/>
            <person name="Kuo A."/>
            <person name="Salamov A."/>
            <person name="Ahrendt S.R."/>
            <person name="Lipzen A."/>
            <person name="Sullivan W."/>
            <person name="Andreopoulos W.B."/>
            <person name="Clum A."/>
            <person name="Lindquist E."/>
            <person name="Daum C."/>
            <person name="Ramamoorthy G.K."/>
            <person name="Gryganskyi A."/>
            <person name="Culley D."/>
            <person name="Magnuson J.K."/>
            <person name="James T.Y."/>
            <person name="O'Malley M.A."/>
            <person name="Stajich J.E."/>
            <person name="Spatafora J.W."/>
            <person name="Visel A."/>
            <person name="Grigoriev I.V."/>
        </authorList>
    </citation>
    <scope>NUCLEOTIDE SEQUENCE [LARGE SCALE GENOMIC DNA]</scope>
    <source>
        <strain evidence="10 11">NRRL 3301</strain>
    </source>
</reference>
<protein>
    <recommendedName>
        <fullName evidence="2">ubiquitinyl hydrolase 1</fullName>
        <ecNumber evidence="2">3.4.19.12</ecNumber>
    </recommendedName>
</protein>
<dbReference type="InterPro" id="IPR025305">
    <property type="entry name" value="UCH_repeat_domain"/>
</dbReference>
<keyword evidence="4" id="KW-0833">Ubl conjugation pathway</keyword>
<dbReference type="InterPro" id="IPR044635">
    <property type="entry name" value="UBP14-like"/>
</dbReference>
<keyword evidence="7" id="KW-0175">Coiled coil</keyword>
<gene>
    <name evidence="10" type="ORF">DM01DRAFT_1335561</name>
</gene>
<keyword evidence="6" id="KW-0788">Thiol protease</keyword>
<evidence type="ECO:0000256" key="2">
    <source>
        <dbReference type="ARBA" id="ARBA00012759"/>
    </source>
</evidence>
<dbReference type="EMBL" id="MCGT01000013">
    <property type="protein sequence ID" value="ORX54410.1"/>
    <property type="molecule type" value="Genomic_DNA"/>
</dbReference>
<evidence type="ECO:0000256" key="6">
    <source>
        <dbReference type="ARBA" id="ARBA00022807"/>
    </source>
</evidence>
<dbReference type="OrthoDB" id="2420415at2759"/>
<dbReference type="Pfam" id="PF00443">
    <property type="entry name" value="UCH"/>
    <property type="match status" value="1"/>
</dbReference>
<feature type="compositionally biased region" description="Low complexity" evidence="8">
    <location>
        <begin position="580"/>
        <end position="590"/>
    </location>
</feature>
<dbReference type="InterPro" id="IPR001394">
    <property type="entry name" value="Peptidase_C19_UCH"/>
</dbReference>
<proteinExistence type="predicted"/>
<keyword evidence="5" id="KW-0378">Hydrolase</keyword>
<dbReference type="Pfam" id="PF13446">
    <property type="entry name" value="RPT"/>
    <property type="match status" value="2"/>
</dbReference>
<dbReference type="Proteomes" id="UP000242146">
    <property type="component" value="Unassembled WGS sequence"/>
</dbReference>
<dbReference type="InterPro" id="IPR018200">
    <property type="entry name" value="USP_CS"/>
</dbReference>
<dbReference type="InterPro" id="IPR036339">
    <property type="entry name" value="PUB-like_dom_sf"/>
</dbReference>
<evidence type="ECO:0000256" key="4">
    <source>
        <dbReference type="ARBA" id="ARBA00022786"/>
    </source>
</evidence>
<evidence type="ECO:0000256" key="1">
    <source>
        <dbReference type="ARBA" id="ARBA00000707"/>
    </source>
</evidence>
<evidence type="ECO:0000313" key="11">
    <source>
        <dbReference type="Proteomes" id="UP000242146"/>
    </source>
</evidence>
<dbReference type="AlphaFoldDB" id="A0A1X2GI62"/>
<dbReference type="SUPFAM" id="SSF54001">
    <property type="entry name" value="Cysteine proteinases"/>
    <property type="match status" value="1"/>
</dbReference>
<organism evidence="10 11">
    <name type="scientific">Hesseltinella vesiculosa</name>
    <dbReference type="NCBI Taxonomy" id="101127"/>
    <lineage>
        <taxon>Eukaryota</taxon>
        <taxon>Fungi</taxon>
        <taxon>Fungi incertae sedis</taxon>
        <taxon>Mucoromycota</taxon>
        <taxon>Mucoromycotina</taxon>
        <taxon>Mucoromycetes</taxon>
        <taxon>Mucorales</taxon>
        <taxon>Cunninghamellaceae</taxon>
        <taxon>Hesseltinella</taxon>
    </lineage>
</organism>
<dbReference type="PANTHER" id="PTHR43982">
    <property type="entry name" value="UBIQUITIN CARBOXYL-TERMINAL HYDROLASE"/>
    <property type="match status" value="1"/>
</dbReference>
<dbReference type="PROSITE" id="PS50235">
    <property type="entry name" value="USP_3"/>
    <property type="match status" value="1"/>
</dbReference>
<dbReference type="PANTHER" id="PTHR43982:SF6">
    <property type="entry name" value="UBIQUITIN CARBOXYL-TERMINAL HYDROLASE 2-RELATED"/>
    <property type="match status" value="1"/>
</dbReference>
<name>A0A1X2GI62_9FUNG</name>
<dbReference type="Gene3D" id="3.90.70.10">
    <property type="entry name" value="Cysteine proteinases"/>
    <property type="match status" value="2"/>
</dbReference>
<dbReference type="GO" id="GO:0043161">
    <property type="term" value="P:proteasome-mediated ubiquitin-dependent protein catabolic process"/>
    <property type="evidence" value="ECO:0007669"/>
    <property type="project" value="InterPro"/>
</dbReference>
<dbReference type="STRING" id="101127.A0A1X2GI62"/>
<evidence type="ECO:0000313" key="10">
    <source>
        <dbReference type="EMBL" id="ORX54410.1"/>
    </source>
</evidence>
<accession>A0A1X2GI62</accession>
<dbReference type="EC" id="3.4.19.12" evidence="2"/>
<comment type="catalytic activity">
    <reaction evidence="1">
        <text>Thiol-dependent hydrolysis of ester, thioester, amide, peptide and isopeptide bonds formed by the C-terminal Gly of ubiquitin (a 76-residue protein attached to proteins as an intracellular targeting signal).</text>
        <dbReference type="EC" id="3.4.19.12"/>
    </reaction>
</comment>
<evidence type="ECO:0000259" key="9">
    <source>
        <dbReference type="PROSITE" id="PS50235"/>
    </source>
</evidence>
<dbReference type="GO" id="GO:0070628">
    <property type="term" value="F:proteasome binding"/>
    <property type="evidence" value="ECO:0007669"/>
    <property type="project" value="TreeGrafter"/>
</dbReference>
<dbReference type="GO" id="GO:0061136">
    <property type="term" value="P:regulation of proteasomal protein catabolic process"/>
    <property type="evidence" value="ECO:0007669"/>
    <property type="project" value="TreeGrafter"/>
</dbReference>
<dbReference type="GO" id="GO:0004843">
    <property type="term" value="F:cysteine-type deubiquitinase activity"/>
    <property type="evidence" value="ECO:0007669"/>
    <property type="project" value="UniProtKB-EC"/>
</dbReference>
<evidence type="ECO:0000256" key="5">
    <source>
        <dbReference type="ARBA" id="ARBA00022801"/>
    </source>
</evidence>
<dbReference type="InterPro" id="IPR038765">
    <property type="entry name" value="Papain-like_cys_pep_sf"/>
</dbReference>
<feature type="domain" description="USP" evidence="9">
    <location>
        <begin position="440"/>
        <end position="1020"/>
    </location>
</feature>
<dbReference type="GO" id="GO:0016579">
    <property type="term" value="P:protein deubiquitination"/>
    <property type="evidence" value="ECO:0007669"/>
    <property type="project" value="InterPro"/>
</dbReference>
<feature type="region of interest" description="Disordered" evidence="8">
    <location>
        <begin position="37"/>
        <end position="65"/>
    </location>
</feature>
<sequence>MDLAWIPSALFHMYETSPDDHQHDFRSCERFDIEHSQPLPIDQPSAHDPPDDKENQPPASTNTSSSTLGRFLCHTCHAWIAITTNSYRRTCAHPDYPTHHYHRTTVNHPHNDYVCCGCDAHVQWSAHDPVIASSVFDLLKATRPVVRTYAHSIQNPEACPTLASTLLTVRLYIKDLILKDSRRNINSLNPNFVERIGLDDGSKELFGLIGFKFTDGFFMAPEGDLDLDLLNMMYEELTAALLEIQTTTNQPLQINNSSCRLAEPIIVNDYLGGQDSAEQGSTSGAVGLDDDCGLLGITSRASDELVIWAYQQRVQEQPNRTTEWLDCLAHIARARATDALETQVAIERSRGLISTSDINQAYAHFGLEREMSIDDTLLIGLHQVKASDEPQQKSTHDERLRVLGQARNSNNIIHYLDHGYPLKPSEDSQASIAPSERSPVGLNNIGNTCYLNSLLQYYYSLIPFRDVVLQMDNYVENEDKEDWQPKKIGGIEVDQKEVHRAKKFVGLLRQLFLQLQETDKRAISPEFDLAYMALLNERDDSGLHETSDAKDGSASITTTLEESVSTLVDSKKGSDVDDMLASSSALPAPSTTIPKEEPNLIDLDPMEMDAPDQPTSGQVADRQPDVDERVLPQIPTTTLSTEQSLSEPLAESASSTAATNETAGLPSSSTAAVAVDDLKKKPEASTAQQSTLNNMMFGKQQDVTECMGNMMYLLEAALKPVETTKGMEQIRDMVRDLFYGKGKQILTYQDAQKTVKKNQEEEFSHVIIDAVKSKHLYDGLDEYFFADKLENYREGQEAVREVSVQSFPPVLQVLVQRVHFDRATADVYKSNAFINFDKEIYLDRYCDVHFDQLAPRREKVAAWRTQLAQCEQAIHDLTMNKEYPMPIPDMLETTANILKEHQDDQTMDREKYQNAMALLEQEIASTRQVIQENTTEADRLRECIQHEYDDMTEYAYVLHAVFIHQGQANYGHYWVYLLDHVKQQWWKFNDSVVTKVQETEIFKDTTGSTANPYFLVYIKKDRVDQLVPIAE</sequence>
<comment type="caution">
    <text evidence="10">The sequence shown here is derived from an EMBL/GenBank/DDBJ whole genome shotgun (WGS) entry which is preliminary data.</text>
</comment>
<dbReference type="SUPFAM" id="SSF143503">
    <property type="entry name" value="PUG domain-like"/>
    <property type="match status" value="1"/>
</dbReference>
<keyword evidence="11" id="KW-1185">Reference proteome</keyword>
<feature type="region of interest" description="Disordered" evidence="8">
    <location>
        <begin position="568"/>
        <end position="670"/>
    </location>
</feature>
<dbReference type="PROSITE" id="PS00973">
    <property type="entry name" value="USP_2"/>
    <property type="match status" value="1"/>
</dbReference>
<feature type="compositionally biased region" description="Low complexity" evidence="8">
    <location>
        <begin position="635"/>
        <end position="663"/>
    </location>
</feature>
<evidence type="ECO:0000256" key="3">
    <source>
        <dbReference type="ARBA" id="ARBA00022670"/>
    </source>
</evidence>
<evidence type="ECO:0000256" key="7">
    <source>
        <dbReference type="SAM" id="Coils"/>
    </source>
</evidence>
<keyword evidence="3" id="KW-0645">Protease</keyword>